<proteinExistence type="predicted"/>
<organism evidence="2 3">
    <name type="scientific">Sphingomonas faeni</name>
    <dbReference type="NCBI Taxonomy" id="185950"/>
    <lineage>
        <taxon>Bacteria</taxon>
        <taxon>Pseudomonadati</taxon>
        <taxon>Pseudomonadota</taxon>
        <taxon>Alphaproteobacteria</taxon>
        <taxon>Sphingomonadales</taxon>
        <taxon>Sphingomonadaceae</taxon>
        <taxon>Sphingomonas</taxon>
    </lineage>
</organism>
<evidence type="ECO:0000313" key="3">
    <source>
        <dbReference type="Proteomes" id="UP000244013"/>
    </source>
</evidence>
<name>A0A2T5U7V7_9SPHN</name>
<accession>A0A2T5U7V7</accession>
<feature type="region of interest" description="Disordered" evidence="1">
    <location>
        <begin position="1"/>
        <end position="81"/>
    </location>
</feature>
<reference evidence="2 3" key="1">
    <citation type="submission" date="2018-04" db="EMBL/GenBank/DDBJ databases">
        <title>Genomic Encyclopedia of Type Strains, Phase III (KMG-III): the genomes of soil and plant-associated and newly described type strains.</title>
        <authorList>
            <person name="Whitman W."/>
        </authorList>
    </citation>
    <scope>NUCLEOTIDE SEQUENCE [LARGE SCALE GENOMIC DNA]</scope>
    <source>
        <strain evidence="2 3">MA-olki</strain>
    </source>
</reference>
<sequence>MAAQTSSLSDEPKRTIATNANKRRRNRRVGESSNKRALTQCQASGSAAGGAAWRIFSHRRNETTVQISSTTPNGHAPWRKP</sequence>
<dbReference type="AlphaFoldDB" id="A0A2T5U7V7"/>
<dbReference type="Proteomes" id="UP000244013">
    <property type="component" value="Unassembled WGS sequence"/>
</dbReference>
<protein>
    <submittedName>
        <fullName evidence="2">Uncharacterized protein</fullName>
    </submittedName>
</protein>
<comment type="caution">
    <text evidence="2">The sequence shown here is derived from an EMBL/GenBank/DDBJ whole genome shotgun (WGS) entry which is preliminary data.</text>
</comment>
<evidence type="ECO:0000256" key="1">
    <source>
        <dbReference type="SAM" id="MobiDB-lite"/>
    </source>
</evidence>
<feature type="compositionally biased region" description="Polar residues" evidence="1">
    <location>
        <begin position="63"/>
        <end position="73"/>
    </location>
</feature>
<evidence type="ECO:0000313" key="2">
    <source>
        <dbReference type="EMBL" id="PTW47609.1"/>
    </source>
</evidence>
<feature type="compositionally biased region" description="Low complexity" evidence="1">
    <location>
        <begin position="43"/>
        <end position="52"/>
    </location>
</feature>
<gene>
    <name evidence="2" type="ORF">C8J25_103329</name>
</gene>
<dbReference type="EMBL" id="QAYE01000003">
    <property type="protein sequence ID" value="PTW47609.1"/>
    <property type="molecule type" value="Genomic_DNA"/>
</dbReference>